<dbReference type="PANTHER" id="PTHR48118">
    <property type="entry name" value="SPINDLE AND KINETOCHORE-ASSOCIATED PROTEIN 3"/>
    <property type="match status" value="1"/>
</dbReference>
<keyword evidence="8" id="KW-0498">Mitosis</keyword>
<dbReference type="InterPro" id="IPR033341">
    <property type="entry name" value="SKA3"/>
</dbReference>
<evidence type="ECO:0000256" key="3">
    <source>
        <dbReference type="ARBA" id="ARBA00007716"/>
    </source>
</evidence>
<keyword evidence="10" id="KW-0206">Cytoskeleton</keyword>
<organism evidence="15 16">
    <name type="scientific">Turnix velox</name>
    <name type="common">Little buttonquail</name>
    <dbReference type="NCBI Taxonomy" id="2529409"/>
    <lineage>
        <taxon>Eukaryota</taxon>
        <taxon>Metazoa</taxon>
        <taxon>Chordata</taxon>
        <taxon>Craniata</taxon>
        <taxon>Vertebrata</taxon>
        <taxon>Euteleostomi</taxon>
        <taxon>Archelosauria</taxon>
        <taxon>Archosauria</taxon>
        <taxon>Dinosauria</taxon>
        <taxon>Saurischia</taxon>
        <taxon>Theropoda</taxon>
        <taxon>Coelurosauria</taxon>
        <taxon>Aves</taxon>
        <taxon>Neognathae</taxon>
        <taxon>Neoaves</taxon>
        <taxon>Charadriiformes</taxon>
        <taxon>Turnicidae</taxon>
        <taxon>Turnix</taxon>
    </lineage>
</organism>
<keyword evidence="14" id="KW-0472">Membrane</keyword>
<comment type="similarity">
    <text evidence="3">Belongs to the SKA3 family.</text>
</comment>
<keyword evidence="14" id="KW-1133">Transmembrane helix</keyword>
<feature type="region of interest" description="Disordered" evidence="13">
    <location>
        <begin position="168"/>
        <end position="191"/>
    </location>
</feature>
<feature type="compositionally biased region" description="Basic and acidic residues" evidence="13">
    <location>
        <begin position="117"/>
        <end position="128"/>
    </location>
</feature>
<dbReference type="Proteomes" id="UP000582182">
    <property type="component" value="Unassembled WGS sequence"/>
</dbReference>
<evidence type="ECO:0000256" key="8">
    <source>
        <dbReference type="ARBA" id="ARBA00022776"/>
    </source>
</evidence>
<dbReference type="OrthoDB" id="5987638at2759"/>
<evidence type="ECO:0000256" key="5">
    <source>
        <dbReference type="ARBA" id="ARBA00022490"/>
    </source>
</evidence>
<evidence type="ECO:0000256" key="2">
    <source>
        <dbReference type="ARBA" id="ARBA00004629"/>
    </source>
</evidence>
<dbReference type="GO" id="GO:0005876">
    <property type="term" value="C:spindle microtubule"/>
    <property type="evidence" value="ECO:0007669"/>
    <property type="project" value="TreeGrafter"/>
</dbReference>
<feature type="region of interest" description="Disordered" evidence="13">
    <location>
        <begin position="109"/>
        <end position="142"/>
    </location>
</feature>
<keyword evidence="9" id="KW-0995">Kinetochore</keyword>
<evidence type="ECO:0000256" key="12">
    <source>
        <dbReference type="ARBA" id="ARBA00023328"/>
    </source>
</evidence>
<keyword evidence="16" id="KW-1185">Reference proteome</keyword>
<evidence type="ECO:0000256" key="9">
    <source>
        <dbReference type="ARBA" id="ARBA00022838"/>
    </source>
</evidence>
<evidence type="ECO:0000256" key="13">
    <source>
        <dbReference type="SAM" id="MobiDB-lite"/>
    </source>
</evidence>
<evidence type="ECO:0000256" key="6">
    <source>
        <dbReference type="ARBA" id="ARBA00022618"/>
    </source>
</evidence>
<gene>
    <name evidence="15" type="primary">Ska3</name>
    <name evidence="15" type="ORF">TURVEL_R12522</name>
</gene>
<dbReference type="EMBL" id="VZTY01007211">
    <property type="protein sequence ID" value="NXU49592.1"/>
    <property type="molecule type" value="Genomic_DNA"/>
</dbReference>
<evidence type="ECO:0000313" key="15">
    <source>
        <dbReference type="EMBL" id="NXU49592.1"/>
    </source>
</evidence>
<dbReference type="Gene3D" id="6.10.250.1400">
    <property type="match status" value="1"/>
</dbReference>
<keyword evidence="6" id="KW-0132">Cell division</keyword>
<evidence type="ECO:0000256" key="14">
    <source>
        <dbReference type="SAM" id="Phobius"/>
    </source>
</evidence>
<keyword evidence="12" id="KW-0137">Centromere</keyword>
<evidence type="ECO:0000256" key="7">
    <source>
        <dbReference type="ARBA" id="ARBA00022701"/>
    </source>
</evidence>
<evidence type="ECO:0000256" key="10">
    <source>
        <dbReference type="ARBA" id="ARBA00023212"/>
    </source>
</evidence>
<proteinExistence type="inferred from homology"/>
<comment type="caution">
    <text evidence="15">The sequence shown here is derived from an EMBL/GenBank/DDBJ whole genome shotgun (WGS) entry which is preliminary data.</text>
</comment>
<keyword evidence="14" id="KW-0812">Transmembrane</keyword>
<dbReference type="GO" id="GO:0007059">
    <property type="term" value="P:chromosome segregation"/>
    <property type="evidence" value="ECO:0007669"/>
    <property type="project" value="InterPro"/>
</dbReference>
<keyword evidence="11" id="KW-0131">Cell cycle</keyword>
<sequence>AKKSREFFVKLRGIALTLEQGVKQLESALRQEDEDYEEEPPLRVLNDLHCEIASLKEDIDASLHKNCSEKQEISAFIKATETLMQRNASELENISELFKKYCCKTSVEDSTAVSDQNKPDEEKADDGPHLPASAEMLPVPEDPLHIPQLSDFGLSQYAFSRPLSAVKGRHATSAHQENSDNGAFLKRQSPGILPKTPERVLSMYDYDCTTPRLEHFGISEHTMCMNDDFTMSLARKAVEASKNQFKSTEIAYKAFSETLHYRRVQYRNSVLYLALAILALQAVTSFVSSSLLKRHLWIFIVSLLFLREDNEINIPEMTPRKAIVTPVPKSKATADNASDWMVSPMVLVFCTPDVKTPSRTYRTLPKTPERNVLPLPTHMQTPQLPDFETGWLKTEVMVVNSNHVLFNMFYHKQGKLGEGTESVMKNNRPDEKPIKDVRADGRRNANYLKHVEDPSPPEIKYCDQLLSTPPTPEITMIPDDVLQIMSKYSRKADSSVAKKMETKAGSTTKYGNYFDCNKENRYDLSLTDL</sequence>
<dbReference type="GO" id="GO:0000278">
    <property type="term" value="P:mitotic cell cycle"/>
    <property type="evidence" value="ECO:0007669"/>
    <property type="project" value="TreeGrafter"/>
</dbReference>
<evidence type="ECO:0000256" key="11">
    <source>
        <dbReference type="ARBA" id="ARBA00023306"/>
    </source>
</evidence>
<evidence type="ECO:0000313" key="16">
    <source>
        <dbReference type="Proteomes" id="UP000582182"/>
    </source>
</evidence>
<dbReference type="GO" id="GO:0000940">
    <property type="term" value="C:outer kinetochore"/>
    <property type="evidence" value="ECO:0007669"/>
    <property type="project" value="InterPro"/>
</dbReference>
<dbReference type="PANTHER" id="PTHR48118:SF1">
    <property type="entry name" value="SPINDLE AND KINETOCHORE-ASSOCIATED PROTEIN 3"/>
    <property type="match status" value="1"/>
</dbReference>
<feature type="non-terminal residue" evidence="15">
    <location>
        <position position="1"/>
    </location>
</feature>
<accession>A0A7L3L733</accession>
<feature type="transmembrane region" description="Helical" evidence="14">
    <location>
        <begin position="270"/>
        <end position="292"/>
    </location>
</feature>
<reference evidence="15 16" key="1">
    <citation type="submission" date="2019-09" db="EMBL/GenBank/DDBJ databases">
        <title>Bird 10,000 Genomes (B10K) Project - Family phase.</title>
        <authorList>
            <person name="Zhang G."/>
        </authorList>
    </citation>
    <scope>NUCLEOTIDE SEQUENCE [LARGE SCALE GENOMIC DNA]</scope>
    <source>
        <strain evidence="15">B10K-DU-029-46</strain>
    </source>
</reference>
<evidence type="ECO:0000256" key="1">
    <source>
        <dbReference type="ARBA" id="ARBA00004186"/>
    </source>
</evidence>
<protein>
    <submittedName>
        <fullName evidence="15">SKA3 protein</fullName>
    </submittedName>
</protein>
<dbReference type="GO" id="GO:0051301">
    <property type="term" value="P:cell division"/>
    <property type="evidence" value="ECO:0007669"/>
    <property type="project" value="UniProtKB-KW"/>
</dbReference>
<keyword evidence="7" id="KW-0493">Microtubule</keyword>
<dbReference type="AlphaFoldDB" id="A0A7L3L733"/>
<name>A0A7L3L733_9CHAR</name>
<comment type="subcellular location">
    <subcellularLocation>
        <location evidence="2">Chromosome</location>
        <location evidence="2">Centromere</location>
        <location evidence="2">Kinetochore</location>
    </subcellularLocation>
    <subcellularLocation>
        <location evidence="1">Cytoplasm</location>
        <location evidence="1">Cytoskeleton</location>
        <location evidence="1">Spindle</location>
    </subcellularLocation>
</comment>
<keyword evidence="4" id="KW-0158">Chromosome</keyword>
<feature type="region of interest" description="Disordered" evidence="13">
    <location>
        <begin position="360"/>
        <end position="379"/>
    </location>
</feature>
<feature type="non-terminal residue" evidence="15">
    <location>
        <position position="529"/>
    </location>
</feature>
<keyword evidence="5" id="KW-0963">Cytoplasm</keyword>
<evidence type="ECO:0000256" key="4">
    <source>
        <dbReference type="ARBA" id="ARBA00022454"/>
    </source>
</evidence>